<dbReference type="InterPro" id="IPR011320">
    <property type="entry name" value="RNase_H1_N"/>
</dbReference>
<evidence type="ECO:0000313" key="3">
    <source>
        <dbReference type="EMBL" id="OJT05681.1"/>
    </source>
</evidence>
<feature type="region of interest" description="Disordered" evidence="1">
    <location>
        <begin position="189"/>
        <end position="297"/>
    </location>
</feature>
<gene>
    <name evidence="3" type="ORF">TRAPUB_3499</name>
</gene>
<evidence type="ECO:0000256" key="1">
    <source>
        <dbReference type="SAM" id="MobiDB-lite"/>
    </source>
</evidence>
<dbReference type="Proteomes" id="UP000184267">
    <property type="component" value="Unassembled WGS sequence"/>
</dbReference>
<evidence type="ECO:0000313" key="4">
    <source>
        <dbReference type="Proteomes" id="UP000184267"/>
    </source>
</evidence>
<reference evidence="3 4" key="1">
    <citation type="submission" date="2016-10" db="EMBL/GenBank/DDBJ databases">
        <title>Genome sequence of the basidiomycete white-rot fungus Trametes pubescens.</title>
        <authorList>
            <person name="Makela M.R."/>
            <person name="Granchi Z."/>
            <person name="Peng M."/>
            <person name="De Vries R.P."/>
            <person name="Grigoriev I."/>
            <person name="Riley R."/>
            <person name="Hilden K."/>
        </authorList>
    </citation>
    <scope>NUCLEOTIDE SEQUENCE [LARGE SCALE GENOMIC DNA]</scope>
    <source>
        <strain evidence="3 4">FBCC735</strain>
    </source>
</reference>
<dbReference type="STRING" id="154538.A0A1M2VDE4"/>
<accession>A0A1M2VDE4</accession>
<dbReference type="Gene3D" id="3.40.970.10">
    <property type="entry name" value="Ribonuclease H1, N-terminal domain"/>
    <property type="match status" value="1"/>
</dbReference>
<dbReference type="EMBL" id="MNAD01001404">
    <property type="protein sequence ID" value="OJT05681.1"/>
    <property type="molecule type" value="Genomic_DNA"/>
</dbReference>
<dbReference type="InterPro" id="IPR009027">
    <property type="entry name" value="Ribosomal_bL9/RNase_H1_N"/>
</dbReference>
<keyword evidence="4" id="KW-1185">Reference proteome</keyword>
<feature type="domain" description="Ribonuclease H1 N-terminal" evidence="2">
    <location>
        <begin position="395"/>
        <end position="434"/>
    </location>
</feature>
<dbReference type="OrthoDB" id="3270804at2759"/>
<dbReference type="InterPro" id="IPR037056">
    <property type="entry name" value="RNase_H1_N_sf"/>
</dbReference>
<protein>
    <recommendedName>
        <fullName evidence="2">Ribonuclease H1 N-terminal domain-containing protein</fullName>
    </recommendedName>
</protein>
<name>A0A1M2VDE4_TRAPU</name>
<dbReference type="Pfam" id="PF01693">
    <property type="entry name" value="Cauli_VI"/>
    <property type="match status" value="1"/>
</dbReference>
<evidence type="ECO:0000259" key="2">
    <source>
        <dbReference type="Pfam" id="PF01693"/>
    </source>
</evidence>
<comment type="caution">
    <text evidence="3">The sequence shown here is derived from an EMBL/GenBank/DDBJ whole genome shotgun (WGS) entry which is preliminary data.</text>
</comment>
<feature type="compositionally biased region" description="Polar residues" evidence="1">
    <location>
        <begin position="124"/>
        <end position="139"/>
    </location>
</feature>
<sequence>MAYHTLSRDEREMADEPSTVPCYSIAQLFDFLLTMVEREATLRPPRPNHDLCLNCLRRDIRDPQPSEASNDPGDRRYWSNVSPGSSFMDAHLPPILPDPNLVPPLLSLRERARKQNAESVEGSAASNSGTYFTSCTSSPVDAPTPDSVVSYDAIACPDITVSSAHSAPSSDPYRSLLATSALLASAQTPLAPPGLHSRATRSHSTIQESPPRDTAAPPPTRTAPPAGITASRPTHKVLLGAGTSTASAPQQAPADAKGKHCASPATTFNSTRLHAPSPPAPPEANSASTRPEPGAATSVRLAHASHYHTFLHASDVTPMPMPATPPPATVTSAPAAATAAATAAIAYTQAVTSGLTDVTIPAAAGVVSQDMTVNAGGEARPVQPFFAPESNDPDWYAVIKGRKVGVFDNNFQAVASTNGIRGFLMKQYNTQEEAMGKEARRRENKIQAEKCRISKLTWVGVQVPAELTSRSLWIFRVSFAVHDTGPLLGLWTRPYNFEMPDLCLLPSSEGDDNTESPWSSRAAVLGAYQYGEVIEAGHGRFEQWMDNSLVLDEIEADVKREVIERVEAWERLAKAMTTDAQGGEVVEVGLNWGAKVIRMLVEEWEVRKDNGADGYREHRKTSSLPWQKLMKDTMRLFNTENS</sequence>
<dbReference type="AlphaFoldDB" id="A0A1M2VDE4"/>
<feature type="region of interest" description="Disordered" evidence="1">
    <location>
        <begin position="112"/>
        <end position="139"/>
    </location>
</feature>
<organism evidence="3 4">
    <name type="scientific">Trametes pubescens</name>
    <name type="common">White-rot fungus</name>
    <dbReference type="NCBI Taxonomy" id="154538"/>
    <lineage>
        <taxon>Eukaryota</taxon>
        <taxon>Fungi</taxon>
        <taxon>Dikarya</taxon>
        <taxon>Basidiomycota</taxon>
        <taxon>Agaricomycotina</taxon>
        <taxon>Agaricomycetes</taxon>
        <taxon>Polyporales</taxon>
        <taxon>Polyporaceae</taxon>
        <taxon>Trametes</taxon>
    </lineage>
</organism>
<proteinExistence type="predicted"/>
<dbReference type="SUPFAM" id="SSF55658">
    <property type="entry name" value="L9 N-domain-like"/>
    <property type="match status" value="1"/>
</dbReference>